<dbReference type="EMBL" id="JACIIG010000014">
    <property type="protein sequence ID" value="MBB4570599.1"/>
    <property type="molecule type" value="Genomic_DNA"/>
</dbReference>
<gene>
    <name evidence="1" type="ORF">GGE60_004738</name>
</gene>
<reference evidence="1 2" key="1">
    <citation type="submission" date="2020-08" db="EMBL/GenBank/DDBJ databases">
        <title>Genomic Encyclopedia of Type Strains, Phase IV (KMG-V): Genome sequencing to study the core and pangenomes of soil and plant-associated prokaryotes.</title>
        <authorList>
            <person name="Whitman W."/>
        </authorList>
    </citation>
    <scope>NUCLEOTIDE SEQUENCE [LARGE SCALE GENOMIC DNA]</scope>
    <source>
        <strain evidence="1 2">SEMIA 492</strain>
    </source>
</reference>
<keyword evidence="2" id="KW-1185">Reference proteome</keyword>
<organism evidence="1 2">
    <name type="scientific">Rhizobium leucaenae</name>
    <dbReference type="NCBI Taxonomy" id="29450"/>
    <lineage>
        <taxon>Bacteria</taxon>
        <taxon>Pseudomonadati</taxon>
        <taxon>Pseudomonadota</taxon>
        <taxon>Alphaproteobacteria</taxon>
        <taxon>Hyphomicrobiales</taxon>
        <taxon>Rhizobiaceae</taxon>
        <taxon>Rhizobium/Agrobacterium group</taxon>
        <taxon>Rhizobium</taxon>
    </lineage>
</organism>
<evidence type="ECO:0000313" key="1">
    <source>
        <dbReference type="EMBL" id="MBB4570599.1"/>
    </source>
</evidence>
<accession>A0A7W7EMK0</accession>
<evidence type="ECO:0000313" key="2">
    <source>
        <dbReference type="Proteomes" id="UP000543836"/>
    </source>
</evidence>
<name>A0A7W7EMK0_9HYPH</name>
<protein>
    <submittedName>
        <fullName evidence="1">Uncharacterized protein</fullName>
    </submittedName>
</protein>
<proteinExistence type="predicted"/>
<comment type="caution">
    <text evidence="1">The sequence shown here is derived from an EMBL/GenBank/DDBJ whole genome shotgun (WGS) entry which is preliminary data.</text>
</comment>
<dbReference type="AlphaFoldDB" id="A0A7W7EMK0"/>
<sequence length="157" mass="15791">MAAGSIVRFGVTRLVNTTVRGRVAIAGLTADQSIPNNADTSLALAALDVNSMVATVSGNVVVIPAGVNRVKVTAGVYWNTSSAGTRSIRIVKNGATFPGAPQQKAATSVGFMQQNVTSAIIEVAAGDSIGVIVFQDSGGALNAIDNGSTFLSVEAVG</sequence>
<dbReference type="RefSeq" id="WP_154668654.1">
    <property type="nucleotide sequence ID" value="NZ_JACIIG010000014.1"/>
</dbReference>
<dbReference type="Proteomes" id="UP000543836">
    <property type="component" value="Unassembled WGS sequence"/>
</dbReference>